<reference evidence="3" key="1">
    <citation type="journal article" date="2019" name="Int. J. Syst. Evol. Microbiol.">
        <title>The Global Catalogue of Microorganisms (GCM) 10K type strain sequencing project: providing services to taxonomists for standard genome sequencing and annotation.</title>
        <authorList>
            <consortium name="The Broad Institute Genomics Platform"/>
            <consortium name="The Broad Institute Genome Sequencing Center for Infectious Disease"/>
            <person name="Wu L."/>
            <person name="Ma J."/>
        </authorList>
    </citation>
    <scope>NUCLEOTIDE SEQUENCE [LARGE SCALE GENOMIC DNA]</scope>
    <source>
        <strain evidence="3">JCM 18053</strain>
    </source>
</reference>
<keyword evidence="3" id="KW-1185">Reference proteome</keyword>
<evidence type="ECO:0000256" key="1">
    <source>
        <dbReference type="SAM" id="MobiDB-lite"/>
    </source>
</evidence>
<evidence type="ECO:0000313" key="2">
    <source>
        <dbReference type="EMBL" id="GAA5137089.1"/>
    </source>
</evidence>
<evidence type="ECO:0000313" key="3">
    <source>
        <dbReference type="Proteomes" id="UP001499852"/>
    </source>
</evidence>
<comment type="caution">
    <text evidence="2">The sequence shown here is derived from an EMBL/GenBank/DDBJ whole genome shotgun (WGS) entry which is preliminary data.</text>
</comment>
<organism evidence="2 3">
    <name type="scientific">Prosthecobacter algae</name>
    <dbReference type="NCBI Taxonomy" id="1144682"/>
    <lineage>
        <taxon>Bacteria</taxon>
        <taxon>Pseudomonadati</taxon>
        <taxon>Verrucomicrobiota</taxon>
        <taxon>Verrucomicrobiia</taxon>
        <taxon>Verrucomicrobiales</taxon>
        <taxon>Verrucomicrobiaceae</taxon>
        <taxon>Prosthecobacter</taxon>
    </lineage>
</organism>
<feature type="compositionally biased region" description="Basic and acidic residues" evidence="1">
    <location>
        <begin position="23"/>
        <end position="41"/>
    </location>
</feature>
<name>A0ABP9NYX3_9BACT</name>
<dbReference type="EMBL" id="BAABIA010000002">
    <property type="protein sequence ID" value="GAA5137089.1"/>
    <property type="molecule type" value="Genomic_DNA"/>
</dbReference>
<dbReference type="Proteomes" id="UP001499852">
    <property type="component" value="Unassembled WGS sequence"/>
</dbReference>
<protein>
    <submittedName>
        <fullName evidence="2">Uncharacterized protein</fullName>
    </submittedName>
</protein>
<accession>A0ABP9NYX3</accession>
<feature type="region of interest" description="Disordered" evidence="1">
    <location>
        <begin position="1"/>
        <end position="60"/>
    </location>
</feature>
<proteinExistence type="predicted"/>
<sequence length="60" mass="6523">MIDALDNASHRAASRVSGFGGRRKPEAHKESDKEKENRVLHDCVCPQPAAPPSRWDGAVA</sequence>
<gene>
    <name evidence="2" type="ORF">GCM10023213_13280</name>
</gene>